<evidence type="ECO:0000313" key="4">
    <source>
        <dbReference type="EMBL" id="GCB33299.1"/>
    </source>
</evidence>
<dbReference type="InterPro" id="IPR032806">
    <property type="entry name" value="YbfD_N"/>
</dbReference>
<dbReference type="InterPro" id="IPR002559">
    <property type="entry name" value="Transposase_11"/>
</dbReference>
<accession>A0A401LNX3</accession>
<dbReference type="NCBIfam" id="NF033564">
    <property type="entry name" value="transpos_ISAs1"/>
    <property type="match status" value="1"/>
</dbReference>
<gene>
    <name evidence="3" type="ORF">KGMB02408_01810</name>
    <name evidence="4" type="ORF">KGMB02408_02440</name>
</gene>
<evidence type="ECO:0000259" key="1">
    <source>
        <dbReference type="Pfam" id="PF01609"/>
    </source>
</evidence>
<evidence type="ECO:0000313" key="3">
    <source>
        <dbReference type="EMBL" id="GCB33236.1"/>
    </source>
</evidence>
<evidence type="ECO:0000259" key="2">
    <source>
        <dbReference type="Pfam" id="PF13808"/>
    </source>
</evidence>
<organism evidence="3 5">
    <name type="scientific">Bacteroides faecalis</name>
    <dbReference type="NCBI Taxonomy" id="2447885"/>
    <lineage>
        <taxon>Bacteria</taxon>
        <taxon>Pseudomonadati</taxon>
        <taxon>Bacteroidota</taxon>
        <taxon>Bacteroidia</taxon>
        <taxon>Bacteroidales</taxon>
        <taxon>Bacteroidaceae</taxon>
        <taxon>Bacteroides</taxon>
    </lineage>
</organism>
<dbReference type="Pfam" id="PF13808">
    <property type="entry name" value="DDE_Tnp_1_assoc"/>
    <property type="match status" value="1"/>
</dbReference>
<dbReference type="Pfam" id="PF01609">
    <property type="entry name" value="DDE_Tnp_1"/>
    <property type="match status" value="1"/>
</dbReference>
<evidence type="ECO:0000313" key="5">
    <source>
        <dbReference type="Proteomes" id="UP000288079"/>
    </source>
</evidence>
<sequence length="381" mass="43390">MLSLLEFSSYVPDIRNEKNLLYSVDEIVFISLVSVLCGAETWSEIHLFGTSHEDYFKKRLPTLIGIPSDDTFNRFFSLLNIDWFEEAFRLWISDICRRVPGVVAIDGKAVCRNPDSAGHGMKDRLYMVSAWAVRNGLCLGQRKVDGKSNEITAIPEIIKALDLEQCIVTIDAAGCQKAIAETIINAGGDYILCVKDNQKKLKGKILSLLSEEDRIYLPYKQSYFQENEGHGRKEYRKCVCDAVCYPEHFYPGWKGIKTIAKITSVRQVGNAEPTTETRCYISSLPQDPKLLLESIRSHWQVENKLHWQLDVSFREDYTRKTDNGAVNFSLMCKMALTLLKQSKKKVGIAAKRKLCGWNEQYRDEVLEIIRIPLAEEKTIGG</sequence>
<dbReference type="GO" id="GO:0004803">
    <property type="term" value="F:transposase activity"/>
    <property type="evidence" value="ECO:0007669"/>
    <property type="project" value="InterPro"/>
</dbReference>
<dbReference type="PANTHER" id="PTHR30298">
    <property type="entry name" value="H REPEAT-ASSOCIATED PREDICTED TRANSPOSASE"/>
    <property type="match status" value="1"/>
</dbReference>
<dbReference type="PANTHER" id="PTHR30298:SF0">
    <property type="entry name" value="PROTEIN YBFL-RELATED"/>
    <property type="match status" value="1"/>
</dbReference>
<proteinExistence type="predicted"/>
<protein>
    <submittedName>
        <fullName evidence="3">ISAs1 family transposase</fullName>
    </submittedName>
</protein>
<feature type="domain" description="H repeat-associated protein N-terminal" evidence="2">
    <location>
        <begin position="10"/>
        <end position="92"/>
    </location>
</feature>
<comment type="caution">
    <text evidence="3">The sequence shown here is derived from an EMBL/GenBank/DDBJ whole genome shotgun (WGS) entry which is preliminary data.</text>
</comment>
<name>A0A401LNX3_9BACE</name>
<dbReference type="EMBL" id="BHWB01000001">
    <property type="protein sequence ID" value="GCB33299.1"/>
    <property type="molecule type" value="Genomic_DNA"/>
</dbReference>
<dbReference type="Proteomes" id="UP000288079">
    <property type="component" value="Unassembled WGS sequence"/>
</dbReference>
<dbReference type="GO" id="GO:0006313">
    <property type="term" value="P:DNA transposition"/>
    <property type="evidence" value="ECO:0007669"/>
    <property type="project" value="InterPro"/>
</dbReference>
<dbReference type="GO" id="GO:0003677">
    <property type="term" value="F:DNA binding"/>
    <property type="evidence" value="ECO:0007669"/>
    <property type="project" value="InterPro"/>
</dbReference>
<keyword evidence="5" id="KW-1185">Reference proteome</keyword>
<dbReference type="AlphaFoldDB" id="A0A401LNX3"/>
<dbReference type="InterPro" id="IPR047647">
    <property type="entry name" value="ISAs1_transpos"/>
</dbReference>
<reference evidence="3 5" key="1">
    <citation type="submission" date="2018-10" db="EMBL/GenBank/DDBJ databases">
        <title>Draft Genome Sequence of Bacteroides sp. KCTC 15687.</title>
        <authorList>
            <person name="Yu S.Y."/>
            <person name="Kim J.S."/>
            <person name="Oh B.S."/>
            <person name="Park S.H."/>
            <person name="Kang S.W."/>
            <person name="Park J.E."/>
            <person name="Choi S.H."/>
            <person name="Han K.I."/>
            <person name="Lee K.C."/>
            <person name="Eom M.K."/>
            <person name="Suh M.K."/>
            <person name="Lee D.H."/>
            <person name="Yoon H."/>
            <person name="Kim B."/>
            <person name="Yang S.J."/>
            <person name="Lee J.S."/>
            <person name="Lee J.H."/>
        </authorList>
    </citation>
    <scope>NUCLEOTIDE SEQUENCE [LARGE SCALE GENOMIC DNA]</scope>
    <source>
        <strain evidence="3 5">KCTC 15687</strain>
    </source>
</reference>
<dbReference type="InterPro" id="IPR051698">
    <property type="entry name" value="Transposase_11-like"/>
</dbReference>
<feature type="domain" description="Transposase IS4-like" evidence="1">
    <location>
        <begin position="100"/>
        <end position="338"/>
    </location>
</feature>
<dbReference type="EMBL" id="BHWB01000001">
    <property type="protein sequence ID" value="GCB33236.1"/>
    <property type="molecule type" value="Genomic_DNA"/>
</dbReference>